<keyword evidence="1" id="KW-0732">Signal</keyword>
<dbReference type="STRING" id="578942.SAMN05216289_106173"/>
<dbReference type="RefSeq" id="WP_092406325.1">
    <property type="nucleotide sequence ID" value="NZ_FOVF01000006.1"/>
</dbReference>
<dbReference type="SMART" id="SM00710">
    <property type="entry name" value="PbH1"/>
    <property type="match status" value="3"/>
</dbReference>
<organism evidence="3 4">
    <name type="scientific">Dokdonella immobilis</name>
    <dbReference type="NCBI Taxonomy" id="578942"/>
    <lineage>
        <taxon>Bacteria</taxon>
        <taxon>Pseudomonadati</taxon>
        <taxon>Pseudomonadota</taxon>
        <taxon>Gammaproteobacteria</taxon>
        <taxon>Lysobacterales</taxon>
        <taxon>Rhodanobacteraceae</taxon>
        <taxon>Dokdonella</taxon>
    </lineage>
</organism>
<proteinExistence type="predicted"/>
<feature type="domain" description="Right handed beta helix" evidence="2">
    <location>
        <begin position="147"/>
        <end position="289"/>
    </location>
</feature>
<reference evidence="3 4" key="1">
    <citation type="submission" date="2016-10" db="EMBL/GenBank/DDBJ databases">
        <authorList>
            <person name="de Groot N.N."/>
        </authorList>
    </citation>
    <scope>NUCLEOTIDE SEQUENCE [LARGE SCALE GENOMIC DNA]</scope>
    <source>
        <strain evidence="3 4">CGMCC 1.7659</strain>
    </source>
</reference>
<dbReference type="InterPro" id="IPR011050">
    <property type="entry name" value="Pectin_lyase_fold/virulence"/>
</dbReference>
<dbReference type="NCBIfam" id="TIGR04214">
    <property type="entry name" value="CSLREA_Nterm"/>
    <property type="match status" value="1"/>
</dbReference>
<keyword evidence="4" id="KW-1185">Reference proteome</keyword>
<evidence type="ECO:0000256" key="1">
    <source>
        <dbReference type="SAM" id="SignalP"/>
    </source>
</evidence>
<feature type="chain" id="PRO_5011550087" evidence="1">
    <location>
        <begin position="20"/>
        <end position="424"/>
    </location>
</feature>
<dbReference type="InterPro" id="IPR006626">
    <property type="entry name" value="PbH1"/>
</dbReference>
<dbReference type="InterPro" id="IPR026457">
    <property type="entry name" value="CSLREA_Nterm"/>
</dbReference>
<dbReference type="EMBL" id="FOVF01000006">
    <property type="protein sequence ID" value="SFN18427.1"/>
    <property type="molecule type" value="Genomic_DNA"/>
</dbReference>
<dbReference type="Proteomes" id="UP000198575">
    <property type="component" value="Unassembled WGS sequence"/>
</dbReference>
<dbReference type="AlphaFoldDB" id="A0A1I4WXZ6"/>
<dbReference type="SUPFAM" id="SSF51126">
    <property type="entry name" value="Pectin lyase-like"/>
    <property type="match status" value="1"/>
</dbReference>
<dbReference type="Pfam" id="PF13229">
    <property type="entry name" value="Beta_helix"/>
    <property type="match status" value="1"/>
</dbReference>
<protein>
    <submittedName>
        <fullName evidence="3">CSLREA domain-containing protein</fullName>
    </submittedName>
</protein>
<feature type="signal peptide" evidence="1">
    <location>
        <begin position="1"/>
        <end position="19"/>
    </location>
</feature>
<sequence>MRPLIPLLLSLLLASPALATSFTVNSQADVGDDNLGDNVCHAILGLPGVCTLRAAVQEANAHAGSDTIFLTAGQVYTLTRAGQDDNAGNGDLDITDDVTILFLASGARPVVDVNGRERAFEVLNDANLTLFGFDITGGDATVAGDQSGGGVALNFASGIVQISFMRFYGNRANFGGAVYNDGDSTTISSSEFFDNESENDFADSIGSAIHNRGSITIEYSSIFANSGVGGNNAIAVSNRPPNVGVPNMVVSNSTIAENIGVGLWSEDEGNLTVRNSTIVGNTGVGLRLAGVDPSLFLRVSVIARNGATDCVFTGAPGTLSLDRYNLDSDNTCGLASGTSNYPNTNPRLTPLARHGGFTHVSWPLTNSPLIDQGHPVIGSIGCEADDQQFLDRPVDFDGNGNARCDVGSVELDSDVIFHDPFDRL</sequence>
<evidence type="ECO:0000313" key="3">
    <source>
        <dbReference type="EMBL" id="SFN18427.1"/>
    </source>
</evidence>
<gene>
    <name evidence="3" type="ORF">SAMN05216289_106173</name>
</gene>
<dbReference type="OrthoDB" id="5956784at2"/>
<dbReference type="InterPro" id="IPR059226">
    <property type="entry name" value="Choice_anch_Q_dom"/>
</dbReference>
<dbReference type="NCBIfam" id="NF041518">
    <property type="entry name" value="choice_anch_Q"/>
    <property type="match status" value="1"/>
</dbReference>
<name>A0A1I4WXZ6_9GAMM</name>
<evidence type="ECO:0000259" key="2">
    <source>
        <dbReference type="Pfam" id="PF13229"/>
    </source>
</evidence>
<dbReference type="InterPro" id="IPR039448">
    <property type="entry name" value="Beta_helix"/>
</dbReference>
<dbReference type="Gene3D" id="2.160.20.10">
    <property type="entry name" value="Single-stranded right-handed beta-helix, Pectin lyase-like"/>
    <property type="match status" value="1"/>
</dbReference>
<accession>A0A1I4WXZ6</accession>
<dbReference type="InterPro" id="IPR012334">
    <property type="entry name" value="Pectin_lyas_fold"/>
</dbReference>
<evidence type="ECO:0000313" key="4">
    <source>
        <dbReference type="Proteomes" id="UP000198575"/>
    </source>
</evidence>